<protein>
    <submittedName>
        <fullName evidence="2">Uncharacterized protein</fullName>
    </submittedName>
</protein>
<dbReference type="RefSeq" id="WP_116848222.1">
    <property type="nucleotide sequence ID" value="NZ_QTJU01000005.1"/>
</dbReference>
<sequence>MKYEYVQSDLSRSLLGGLFAGIIAAFSNLIFVFIYRAITKFYNFNVIDATVISFGSILLCIACGIVFYWLAHNMKSGITLYRILVLIVTIVIIYFGIALRRSVEADIPAEFRVLVIGTQTIIGGLAMFLIPYLFRHDKLIS</sequence>
<feature type="transmembrane region" description="Helical" evidence="1">
    <location>
        <begin position="50"/>
        <end position="71"/>
    </location>
</feature>
<reference evidence="2 3" key="1">
    <citation type="submission" date="2018-08" db="EMBL/GenBank/DDBJ databases">
        <title>Chitinophagaceae sp. K23C18032701, a novel bacterium isolated from forest soil.</title>
        <authorList>
            <person name="Wang C."/>
        </authorList>
    </citation>
    <scope>NUCLEOTIDE SEQUENCE [LARGE SCALE GENOMIC DNA]</scope>
    <source>
        <strain evidence="2 3">K23C18032701</strain>
    </source>
</reference>
<accession>A0A3E1NHW9</accession>
<keyword evidence="1" id="KW-1133">Transmembrane helix</keyword>
<dbReference type="Proteomes" id="UP000261284">
    <property type="component" value="Unassembled WGS sequence"/>
</dbReference>
<comment type="caution">
    <text evidence="2">The sequence shown here is derived from an EMBL/GenBank/DDBJ whole genome shotgun (WGS) entry which is preliminary data.</text>
</comment>
<dbReference type="AlphaFoldDB" id="A0A3E1NHW9"/>
<evidence type="ECO:0000256" key="1">
    <source>
        <dbReference type="SAM" id="Phobius"/>
    </source>
</evidence>
<organism evidence="2 3">
    <name type="scientific">Deminuibacter soli</name>
    <dbReference type="NCBI Taxonomy" id="2291815"/>
    <lineage>
        <taxon>Bacteria</taxon>
        <taxon>Pseudomonadati</taxon>
        <taxon>Bacteroidota</taxon>
        <taxon>Chitinophagia</taxon>
        <taxon>Chitinophagales</taxon>
        <taxon>Chitinophagaceae</taxon>
        <taxon>Deminuibacter</taxon>
    </lineage>
</organism>
<feature type="transmembrane region" description="Helical" evidence="1">
    <location>
        <begin position="12"/>
        <end position="38"/>
    </location>
</feature>
<dbReference type="OrthoDB" id="665804at2"/>
<keyword evidence="1" id="KW-0472">Membrane</keyword>
<proteinExistence type="predicted"/>
<evidence type="ECO:0000313" key="3">
    <source>
        <dbReference type="Proteomes" id="UP000261284"/>
    </source>
</evidence>
<evidence type="ECO:0000313" key="2">
    <source>
        <dbReference type="EMBL" id="RFM27464.1"/>
    </source>
</evidence>
<name>A0A3E1NHW9_9BACT</name>
<dbReference type="EMBL" id="QTJU01000005">
    <property type="protein sequence ID" value="RFM27464.1"/>
    <property type="molecule type" value="Genomic_DNA"/>
</dbReference>
<keyword evidence="3" id="KW-1185">Reference proteome</keyword>
<keyword evidence="1" id="KW-0812">Transmembrane</keyword>
<feature type="transmembrane region" description="Helical" evidence="1">
    <location>
        <begin position="111"/>
        <end position="134"/>
    </location>
</feature>
<gene>
    <name evidence="2" type="ORF">DXN05_15730</name>
</gene>
<feature type="transmembrane region" description="Helical" evidence="1">
    <location>
        <begin position="78"/>
        <end position="99"/>
    </location>
</feature>